<evidence type="ECO:0000259" key="7">
    <source>
        <dbReference type="Pfam" id="PF16198"/>
    </source>
</evidence>
<reference evidence="8 9" key="1">
    <citation type="submission" date="2010-08" db="EMBL/GenBank/DDBJ databases">
        <authorList>
            <consortium name="US DOE Joint Genome Institute (JGI-PGF)"/>
            <person name="Lucas S."/>
            <person name="Copeland A."/>
            <person name="Lapidus A."/>
            <person name="Cheng J.-F."/>
            <person name="Bruce D."/>
            <person name="Goodwin L."/>
            <person name="Pitluck S."/>
            <person name="Land M.L."/>
            <person name="Hauser L."/>
            <person name="Chang Y.-J."/>
            <person name="Anderson I.J."/>
            <person name="Johnson E."/>
            <person name="Mulhopadhyay B."/>
            <person name="Kyrpides N."/>
            <person name="Woyke T.J."/>
        </authorList>
    </citation>
    <scope>NUCLEOTIDE SEQUENCE [LARGE SCALE GENOMIC DNA]</scope>
    <source>
        <strain evidence="8 9">6</strain>
    </source>
</reference>
<evidence type="ECO:0000256" key="2">
    <source>
        <dbReference type="ARBA" id="ARBA00005642"/>
    </source>
</evidence>
<dbReference type="STRING" id="633697.EubceDRAFT1_2002"/>
<dbReference type="Proteomes" id="UP000005753">
    <property type="component" value="Chromosome"/>
</dbReference>
<evidence type="ECO:0000256" key="3">
    <source>
        <dbReference type="ARBA" id="ARBA00022694"/>
    </source>
</evidence>
<sequence length="322" mass="36045">MINGVINVYKEKGFTSHDVVAKLRGIVHQKKIGHTGTLDPDAVGVLPVCLGKATRICEYLTNETKTYEAVLLLGQVTDTQDTSGTVLEEREVKCEREELEEVLRSFEGAQMQIPPMYSALKVNGKKLYELAREGKEVERKARPVHFYEIRLLSCEMPRATIRVTCSKGTYIRTLCHDIGQKLGCGGCMEHLTRTRVGIFDERRAHTLEDIARFCEEGRLGELLIPVDRMFDELPSVSASQTADGLVHNGNPVPIRFLSNSLTGSFALEQNLDMAGMFGETGKKDEPTAVRLYDSVGAFIGVYTLDRKHNQFRPDKIFYDPEG</sequence>
<dbReference type="InterPro" id="IPR020103">
    <property type="entry name" value="PsdUridine_synth_cat_dom_sf"/>
</dbReference>
<dbReference type="OrthoDB" id="9802309at2"/>
<dbReference type="Pfam" id="PF01509">
    <property type="entry name" value="TruB_N"/>
    <property type="match status" value="1"/>
</dbReference>
<comment type="function">
    <text evidence="5">Responsible for synthesis of pseudouridine from uracil-55 in the psi GC loop of transfer RNAs.</text>
</comment>
<feature type="domain" description="tRNA pseudouridylate synthase B C-terminal" evidence="7">
    <location>
        <begin position="172"/>
        <end position="230"/>
    </location>
</feature>
<dbReference type="InterPro" id="IPR014780">
    <property type="entry name" value="tRNA_psdUridine_synth_TruB"/>
</dbReference>
<name>I5AVF2_EUBC6</name>
<organism evidence="8 9">
    <name type="scientific">Eubacterium cellulosolvens (strain ATCC 43171 / JCM 9499 / 6)</name>
    <name type="common">Cillobacterium cellulosolvens</name>
    <dbReference type="NCBI Taxonomy" id="633697"/>
    <lineage>
        <taxon>Bacteria</taxon>
        <taxon>Bacillati</taxon>
        <taxon>Bacillota</taxon>
        <taxon>Clostridia</taxon>
        <taxon>Eubacteriales</taxon>
        <taxon>Eubacteriaceae</taxon>
        <taxon>Eubacterium</taxon>
    </lineage>
</organism>
<dbReference type="InterPro" id="IPR002501">
    <property type="entry name" value="PsdUridine_synth_N"/>
</dbReference>
<dbReference type="GO" id="GO:0031119">
    <property type="term" value="P:tRNA pseudouridine synthesis"/>
    <property type="evidence" value="ECO:0007669"/>
    <property type="project" value="UniProtKB-UniRule"/>
</dbReference>
<evidence type="ECO:0000256" key="4">
    <source>
        <dbReference type="ARBA" id="ARBA00023235"/>
    </source>
</evidence>
<dbReference type="Gene3D" id="3.30.2350.10">
    <property type="entry name" value="Pseudouridine synthase"/>
    <property type="match status" value="1"/>
</dbReference>
<comment type="similarity">
    <text evidence="2 5">Belongs to the pseudouridine synthase TruB family. Type 1 subfamily.</text>
</comment>
<evidence type="ECO:0000256" key="1">
    <source>
        <dbReference type="ARBA" id="ARBA00000385"/>
    </source>
</evidence>
<dbReference type="HAMAP" id="MF_01080">
    <property type="entry name" value="TruB_bact"/>
    <property type="match status" value="1"/>
</dbReference>
<dbReference type="GO" id="GO:0003723">
    <property type="term" value="F:RNA binding"/>
    <property type="evidence" value="ECO:0007669"/>
    <property type="project" value="InterPro"/>
</dbReference>
<dbReference type="EC" id="5.4.99.25" evidence="5"/>
<evidence type="ECO:0000259" key="6">
    <source>
        <dbReference type="Pfam" id="PF01509"/>
    </source>
</evidence>
<proteinExistence type="inferred from homology"/>
<dbReference type="GO" id="GO:0160148">
    <property type="term" value="F:tRNA pseudouridine(55) synthase activity"/>
    <property type="evidence" value="ECO:0007669"/>
    <property type="project" value="UniProtKB-EC"/>
</dbReference>
<keyword evidence="9" id="KW-1185">Reference proteome</keyword>
<dbReference type="eggNOG" id="COG0130">
    <property type="taxonomic scope" value="Bacteria"/>
</dbReference>
<dbReference type="EMBL" id="CM001487">
    <property type="protein sequence ID" value="EIM57775.1"/>
    <property type="molecule type" value="Genomic_DNA"/>
</dbReference>
<evidence type="ECO:0000313" key="9">
    <source>
        <dbReference type="Proteomes" id="UP000005753"/>
    </source>
</evidence>
<feature type="domain" description="Pseudouridine synthase II N-terminal" evidence="6">
    <location>
        <begin position="24"/>
        <end position="171"/>
    </location>
</feature>
<dbReference type="AlphaFoldDB" id="I5AVF2"/>
<gene>
    <name evidence="5" type="primary">truB</name>
    <name evidence="8" type="ORF">EubceDRAFT1_2002</name>
</gene>
<dbReference type="Pfam" id="PF16198">
    <property type="entry name" value="TruB_C_2"/>
    <property type="match status" value="1"/>
</dbReference>
<feature type="active site" description="Nucleophile" evidence="5">
    <location>
        <position position="39"/>
    </location>
</feature>
<dbReference type="NCBIfam" id="TIGR00431">
    <property type="entry name" value="TruB"/>
    <property type="match status" value="1"/>
</dbReference>
<comment type="catalytic activity">
    <reaction evidence="1 5">
        <text>uridine(55) in tRNA = pseudouridine(55) in tRNA</text>
        <dbReference type="Rhea" id="RHEA:42532"/>
        <dbReference type="Rhea" id="RHEA-COMP:10101"/>
        <dbReference type="Rhea" id="RHEA-COMP:10102"/>
        <dbReference type="ChEBI" id="CHEBI:65314"/>
        <dbReference type="ChEBI" id="CHEBI:65315"/>
        <dbReference type="EC" id="5.4.99.25"/>
    </reaction>
</comment>
<dbReference type="InterPro" id="IPR032819">
    <property type="entry name" value="TruB_C"/>
</dbReference>
<dbReference type="FunFam" id="3.30.2350.10:FF:000011">
    <property type="entry name" value="tRNA pseudouridine synthase B"/>
    <property type="match status" value="1"/>
</dbReference>
<reference evidence="8 9" key="2">
    <citation type="submission" date="2012-02" db="EMBL/GenBank/DDBJ databases">
        <title>Improved High-Quality Draft sequence of Eubacterium cellulosolvens 6.</title>
        <authorList>
            <consortium name="US DOE Joint Genome Institute"/>
            <person name="Lucas S."/>
            <person name="Han J."/>
            <person name="Lapidus A."/>
            <person name="Cheng J.-F."/>
            <person name="Goodwin L."/>
            <person name="Pitluck S."/>
            <person name="Peters L."/>
            <person name="Mikhailova N."/>
            <person name="Gu W."/>
            <person name="Detter J.C."/>
            <person name="Han C."/>
            <person name="Tapia R."/>
            <person name="Land M."/>
            <person name="Hauser L."/>
            <person name="Kyrpides N."/>
            <person name="Ivanova N."/>
            <person name="Pagani I."/>
            <person name="Johnson E."/>
            <person name="Mukhopadhyay B."/>
            <person name="Anderson I."/>
            <person name="Woyke T."/>
        </authorList>
    </citation>
    <scope>NUCLEOTIDE SEQUENCE [LARGE SCALE GENOMIC DNA]</scope>
    <source>
        <strain evidence="8 9">6</strain>
    </source>
</reference>
<protein>
    <recommendedName>
        <fullName evidence="5">tRNA pseudouridine synthase B</fullName>
        <ecNumber evidence="5">5.4.99.25</ecNumber>
    </recommendedName>
    <alternativeName>
        <fullName evidence="5">tRNA pseudouridine(55) synthase</fullName>
        <shortName evidence="5">Psi55 synthase</shortName>
    </alternativeName>
    <alternativeName>
        <fullName evidence="5">tRNA pseudouridylate synthase</fullName>
    </alternativeName>
    <alternativeName>
        <fullName evidence="5">tRNA-uridine isomerase</fullName>
    </alternativeName>
</protein>
<dbReference type="PANTHER" id="PTHR13767:SF2">
    <property type="entry name" value="PSEUDOURIDYLATE SYNTHASE TRUB1"/>
    <property type="match status" value="1"/>
</dbReference>
<dbReference type="CDD" id="cd02573">
    <property type="entry name" value="PseudoU_synth_EcTruB"/>
    <property type="match status" value="1"/>
</dbReference>
<evidence type="ECO:0000313" key="8">
    <source>
        <dbReference type="EMBL" id="EIM57775.1"/>
    </source>
</evidence>
<dbReference type="GO" id="GO:1990481">
    <property type="term" value="P:mRNA pseudouridine synthesis"/>
    <property type="evidence" value="ECO:0007669"/>
    <property type="project" value="TreeGrafter"/>
</dbReference>
<evidence type="ECO:0000256" key="5">
    <source>
        <dbReference type="HAMAP-Rule" id="MF_01080"/>
    </source>
</evidence>
<dbReference type="HOGENOM" id="CLU_032087_0_1_9"/>
<accession>I5AVF2</accession>
<dbReference type="PANTHER" id="PTHR13767">
    <property type="entry name" value="TRNA-PSEUDOURIDINE SYNTHASE"/>
    <property type="match status" value="1"/>
</dbReference>
<keyword evidence="4 5" id="KW-0413">Isomerase</keyword>
<keyword evidence="3 5" id="KW-0819">tRNA processing</keyword>
<dbReference type="SUPFAM" id="SSF55120">
    <property type="entry name" value="Pseudouridine synthase"/>
    <property type="match status" value="1"/>
</dbReference>